<evidence type="ECO:0000256" key="4">
    <source>
        <dbReference type="ARBA" id="ARBA00022679"/>
    </source>
</evidence>
<keyword evidence="5 8" id="KW-0812">Transmembrane</keyword>
<sequence>MKYVIKNKNYHILIVLIFSAIIYFMGNMYLSISDPVESNYALTAKEMLLNHNYLSPQIFGHYWYDKPIFYYWELIVAFKLFGISDFGARFFSSLLALCNLYLIYRFVKSQTNHIIAITSAIIVSVSAEYWIIAKSVITDMTLGLYFNAILMSFYIGYIRHKSELKGYKQYYLLAYLASALAVLTKGPIGFLLPGLIILIYLGIRRDLKELLSLQILPGLLILLSLGGSWYYYMYITHGNDFINVFLGVHNWLRATVSEHPKFNVWYYYIPITIITLFPWSILLPKLIYNNRNNWFINIPFNSFLAVWAGTVIIFFSCMATKYSTYTFPALTPLAILMAIMCHKRIALICKTALVIGITYIVLTFIVAIPQMNKASTPHISQYINQSISDDAIILQGSGRYRVSPTYYSNHEVYQLLGPNQVAPDPTAISWNAKEVMPFISVNNLPLDKNVYLLIYNDDNFPDTLDSNNWSMVYSNTEGTIYQLHR</sequence>
<feature type="transmembrane region" description="Helical" evidence="8">
    <location>
        <begin position="90"/>
        <end position="107"/>
    </location>
</feature>
<keyword evidence="4 10" id="KW-0808">Transferase</keyword>
<dbReference type="EC" id="2.4.2.43" evidence="10"/>
<feature type="transmembrane region" description="Helical" evidence="8">
    <location>
        <begin position="294"/>
        <end position="316"/>
    </location>
</feature>
<keyword evidence="3 10" id="KW-0328">Glycosyltransferase</keyword>
<evidence type="ECO:0000256" key="3">
    <source>
        <dbReference type="ARBA" id="ARBA00022676"/>
    </source>
</evidence>
<dbReference type="InterPro" id="IPR050297">
    <property type="entry name" value="LipidA_mod_glycosyltrf_83"/>
</dbReference>
<evidence type="ECO:0000256" key="6">
    <source>
        <dbReference type="ARBA" id="ARBA00022989"/>
    </source>
</evidence>
<keyword evidence="7 8" id="KW-0472">Membrane</keyword>
<dbReference type="RefSeq" id="WP_156719626.1">
    <property type="nucleotide sequence ID" value="NZ_CACRUF010000028.1"/>
</dbReference>
<dbReference type="PANTHER" id="PTHR33908:SF3">
    <property type="entry name" value="UNDECAPRENYL PHOSPHATE-ALPHA-4-AMINO-4-DEOXY-L-ARABINOSE ARABINOSYL TRANSFERASE"/>
    <property type="match status" value="1"/>
</dbReference>
<reference evidence="10" key="1">
    <citation type="submission" date="2019-11" db="EMBL/GenBank/DDBJ databases">
        <authorList>
            <person name="Feng L."/>
        </authorList>
    </citation>
    <scope>NUCLEOTIDE SEQUENCE</scope>
    <source>
        <strain evidence="10">VdisparLFYP95</strain>
    </source>
</reference>
<evidence type="ECO:0000256" key="8">
    <source>
        <dbReference type="SAM" id="Phobius"/>
    </source>
</evidence>
<feature type="transmembrane region" description="Helical" evidence="8">
    <location>
        <begin position="140"/>
        <end position="158"/>
    </location>
</feature>
<evidence type="ECO:0000256" key="7">
    <source>
        <dbReference type="ARBA" id="ARBA00023136"/>
    </source>
</evidence>
<keyword evidence="6 8" id="KW-1133">Transmembrane helix</keyword>
<feature type="transmembrane region" description="Helical" evidence="8">
    <location>
        <begin position="210"/>
        <end position="232"/>
    </location>
</feature>
<evidence type="ECO:0000256" key="2">
    <source>
        <dbReference type="ARBA" id="ARBA00022475"/>
    </source>
</evidence>
<proteinExistence type="predicted"/>
<evidence type="ECO:0000256" key="5">
    <source>
        <dbReference type="ARBA" id="ARBA00022692"/>
    </source>
</evidence>
<feature type="transmembrane region" description="Helical" evidence="8">
    <location>
        <begin position="113"/>
        <end position="133"/>
    </location>
</feature>
<dbReference type="AlphaFoldDB" id="A0A6N3BKJ7"/>
<comment type="subcellular location">
    <subcellularLocation>
        <location evidence="1">Cell membrane</location>
        <topology evidence="1">Multi-pass membrane protein</topology>
    </subcellularLocation>
</comment>
<dbReference type="EMBL" id="CACRUF010000028">
    <property type="protein sequence ID" value="VYU05336.1"/>
    <property type="molecule type" value="Genomic_DNA"/>
</dbReference>
<dbReference type="GO" id="GO:0010041">
    <property type="term" value="P:response to iron(III) ion"/>
    <property type="evidence" value="ECO:0007669"/>
    <property type="project" value="TreeGrafter"/>
</dbReference>
<keyword evidence="2" id="KW-1003">Cell membrane</keyword>
<evidence type="ECO:0000259" key="9">
    <source>
        <dbReference type="Pfam" id="PF13231"/>
    </source>
</evidence>
<feature type="transmembrane region" description="Helical" evidence="8">
    <location>
        <begin position="265"/>
        <end position="282"/>
    </location>
</feature>
<evidence type="ECO:0000256" key="1">
    <source>
        <dbReference type="ARBA" id="ARBA00004651"/>
    </source>
</evidence>
<feature type="transmembrane region" description="Helical" evidence="8">
    <location>
        <begin position="170"/>
        <end position="203"/>
    </location>
</feature>
<name>A0A6N3BKJ7_9FIRM</name>
<dbReference type="GO" id="GO:0009103">
    <property type="term" value="P:lipopolysaccharide biosynthetic process"/>
    <property type="evidence" value="ECO:0007669"/>
    <property type="project" value="UniProtKB-ARBA"/>
</dbReference>
<protein>
    <submittedName>
        <fullName evidence="10">Undecaprenyl phosphate-alpha-4-amino-4-deoxy-L-arabinose arabinosyl transferase</fullName>
        <ecNumber evidence="10">2.4.2.43</ecNumber>
    </submittedName>
</protein>
<organism evidence="10">
    <name type="scientific">Veillonella dispar</name>
    <dbReference type="NCBI Taxonomy" id="39778"/>
    <lineage>
        <taxon>Bacteria</taxon>
        <taxon>Bacillati</taxon>
        <taxon>Bacillota</taxon>
        <taxon>Negativicutes</taxon>
        <taxon>Veillonellales</taxon>
        <taxon>Veillonellaceae</taxon>
        <taxon>Veillonella</taxon>
    </lineage>
</organism>
<gene>
    <name evidence="10" type="primary">arnT_2</name>
    <name evidence="10" type="ORF">VDLFYP95_01389</name>
</gene>
<evidence type="ECO:0000313" key="10">
    <source>
        <dbReference type="EMBL" id="VYU05336.1"/>
    </source>
</evidence>
<dbReference type="GO" id="GO:0005886">
    <property type="term" value="C:plasma membrane"/>
    <property type="evidence" value="ECO:0007669"/>
    <property type="project" value="UniProtKB-SubCell"/>
</dbReference>
<dbReference type="Pfam" id="PF13231">
    <property type="entry name" value="PMT_2"/>
    <property type="match status" value="1"/>
</dbReference>
<dbReference type="InterPro" id="IPR038731">
    <property type="entry name" value="RgtA/B/C-like"/>
</dbReference>
<feature type="domain" description="Glycosyltransferase RgtA/B/C/D-like" evidence="9">
    <location>
        <begin position="65"/>
        <end position="223"/>
    </location>
</feature>
<feature type="transmembrane region" description="Helical" evidence="8">
    <location>
        <begin position="347"/>
        <end position="368"/>
    </location>
</feature>
<feature type="transmembrane region" description="Helical" evidence="8">
    <location>
        <begin position="12"/>
        <end position="32"/>
    </location>
</feature>
<dbReference type="PANTHER" id="PTHR33908">
    <property type="entry name" value="MANNOSYLTRANSFERASE YKCB-RELATED"/>
    <property type="match status" value="1"/>
</dbReference>
<accession>A0A6N3BKJ7</accession>
<dbReference type="GO" id="GO:0103015">
    <property type="term" value="F:4-amino-4-deoxy-L-arabinose transferase activity"/>
    <property type="evidence" value="ECO:0007669"/>
    <property type="project" value="UniProtKB-EC"/>
</dbReference>